<proteinExistence type="predicted"/>
<evidence type="ECO:0000313" key="2">
    <source>
        <dbReference type="EMBL" id="KAK4206368.1"/>
    </source>
</evidence>
<accession>A0AAN6XTK9</accession>
<reference evidence="2" key="2">
    <citation type="submission" date="2023-05" db="EMBL/GenBank/DDBJ databases">
        <authorList>
            <consortium name="Lawrence Berkeley National Laboratory"/>
            <person name="Steindorff A."/>
            <person name="Hensen N."/>
            <person name="Bonometti L."/>
            <person name="Westerberg I."/>
            <person name="Brannstrom I.O."/>
            <person name="Guillou S."/>
            <person name="Cros-Aarteil S."/>
            <person name="Calhoun S."/>
            <person name="Haridas S."/>
            <person name="Kuo A."/>
            <person name="Mondo S."/>
            <person name="Pangilinan J."/>
            <person name="Riley R."/>
            <person name="Labutti K."/>
            <person name="Andreopoulos B."/>
            <person name="Lipzen A."/>
            <person name="Chen C."/>
            <person name="Yanf M."/>
            <person name="Daum C."/>
            <person name="Ng V."/>
            <person name="Clum A."/>
            <person name="Ohm R."/>
            <person name="Martin F."/>
            <person name="Silar P."/>
            <person name="Natvig D."/>
            <person name="Lalanne C."/>
            <person name="Gautier V."/>
            <person name="Ament-Velasquez S.L."/>
            <person name="Kruys A."/>
            <person name="Hutchinson M.I."/>
            <person name="Powell A.J."/>
            <person name="Barry K."/>
            <person name="Miller A.N."/>
            <person name="Grigoriev I.V."/>
            <person name="Debuchy R."/>
            <person name="Gladieux P."/>
            <person name="Thoren M.H."/>
            <person name="Johannesson H."/>
        </authorList>
    </citation>
    <scope>NUCLEOTIDE SEQUENCE</scope>
    <source>
        <strain evidence="2">PSN293</strain>
    </source>
</reference>
<evidence type="ECO:0008006" key="4">
    <source>
        <dbReference type="Google" id="ProtNLM"/>
    </source>
</evidence>
<feature type="compositionally biased region" description="Low complexity" evidence="1">
    <location>
        <begin position="16"/>
        <end position="34"/>
    </location>
</feature>
<name>A0AAN6XTK9_9PEZI</name>
<dbReference type="AlphaFoldDB" id="A0AAN6XTK9"/>
<evidence type="ECO:0000313" key="3">
    <source>
        <dbReference type="Proteomes" id="UP001301769"/>
    </source>
</evidence>
<reference evidence="2" key="1">
    <citation type="journal article" date="2023" name="Mol. Phylogenet. Evol.">
        <title>Genome-scale phylogeny and comparative genomics of the fungal order Sordariales.</title>
        <authorList>
            <person name="Hensen N."/>
            <person name="Bonometti L."/>
            <person name="Westerberg I."/>
            <person name="Brannstrom I.O."/>
            <person name="Guillou S."/>
            <person name="Cros-Aarteil S."/>
            <person name="Calhoun S."/>
            <person name="Haridas S."/>
            <person name="Kuo A."/>
            <person name="Mondo S."/>
            <person name="Pangilinan J."/>
            <person name="Riley R."/>
            <person name="LaButti K."/>
            <person name="Andreopoulos B."/>
            <person name="Lipzen A."/>
            <person name="Chen C."/>
            <person name="Yan M."/>
            <person name="Daum C."/>
            <person name="Ng V."/>
            <person name="Clum A."/>
            <person name="Steindorff A."/>
            <person name="Ohm R.A."/>
            <person name="Martin F."/>
            <person name="Silar P."/>
            <person name="Natvig D.O."/>
            <person name="Lalanne C."/>
            <person name="Gautier V."/>
            <person name="Ament-Velasquez S.L."/>
            <person name="Kruys A."/>
            <person name="Hutchinson M.I."/>
            <person name="Powell A.J."/>
            <person name="Barry K."/>
            <person name="Miller A.N."/>
            <person name="Grigoriev I.V."/>
            <person name="Debuchy R."/>
            <person name="Gladieux P."/>
            <person name="Hiltunen Thoren M."/>
            <person name="Johannesson H."/>
        </authorList>
    </citation>
    <scope>NUCLEOTIDE SEQUENCE</scope>
    <source>
        <strain evidence="2">PSN293</strain>
    </source>
</reference>
<keyword evidence="3" id="KW-1185">Reference proteome</keyword>
<sequence length="235" mass="26269">MRMMNELTVQLNTMKQQQAQERAATQQQIQQLQQKFSSSTPTSGGLPASTPTNPPADQSTGAPAESRATKKKPTLPDPPRFNGNRKRFRTWELEMRNKLDIDGPAIGFPSDQFAYVFSRLEEGPQAMSAAYFKSGGYDGTRNPSRFLDYLGTCYGDPNLEKGALSRLGEMTQGDRESFATFLPRFERELADSGGAIWTDAVKINYLSRALNREMSERLVGQLNLPHDYPSYVNSL</sequence>
<protein>
    <recommendedName>
        <fullName evidence="4">Retrotransposon gag domain-containing protein</fullName>
    </recommendedName>
</protein>
<feature type="non-terminal residue" evidence="2">
    <location>
        <position position="235"/>
    </location>
</feature>
<gene>
    <name evidence="2" type="ORF">QBC37DRAFT_249449</name>
</gene>
<dbReference type="Proteomes" id="UP001301769">
    <property type="component" value="Unassembled WGS sequence"/>
</dbReference>
<dbReference type="EMBL" id="MU858430">
    <property type="protein sequence ID" value="KAK4206368.1"/>
    <property type="molecule type" value="Genomic_DNA"/>
</dbReference>
<feature type="region of interest" description="Disordered" evidence="1">
    <location>
        <begin position="16"/>
        <end position="86"/>
    </location>
</feature>
<evidence type="ECO:0000256" key="1">
    <source>
        <dbReference type="SAM" id="MobiDB-lite"/>
    </source>
</evidence>
<comment type="caution">
    <text evidence="2">The sequence shown here is derived from an EMBL/GenBank/DDBJ whole genome shotgun (WGS) entry which is preliminary data.</text>
</comment>
<feature type="compositionally biased region" description="Polar residues" evidence="1">
    <location>
        <begin position="35"/>
        <end position="61"/>
    </location>
</feature>
<organism evidence="2 3">
    <name type="scientific">Rhypophila decipiens</name>
    <dbReference type="NCBI Taxonomy" id="261697"/>
    <lineage>
        <taxon>Eukaryota</taxon>
        <taxon>Fungi</taxon>
        <taxon>Dikarya</taxon>
        <taxon>Ascomycota</taxon>
        <taxon>Pezizomycotina</taxon>
        <taxon>Sordariomycetes</taxon>
        <taxon>Sordariomycetidae</taxon>
        <taxon>Sordariales</taxon>
        <taxon>Naviculisporaceae</taxon>
        <taxon>Rhypophila</taxon>
    </lineage>
</organism>